<sequence length="579" mass="65400">MDIIHDVTRRGDVESLRRILAANPDFPLADPKYTCFRQTPLHVAAIRNYVDFASEIMRFNPLLGNEKDSQGFTPLHLATSKNNVKMVSVLIDANPDACLVPDIDGRTPLHLAAMRNEIDIMDLLIDKRPEAIHQRILNTNETILHLCVKHNKFRAMKRLVEYLVDNKVDLANNPDAISVNSVDSGRNTIFHLAAQMKRMKMLKYLIKCDDIGIDINIRNNEEVKALHMLDRYEMDSLEIECYDYHNTSEVPQPNTSNEWLRERMNTIMIVAALIAGIAFQAVINPPGGVLQEDSKIDSVKDPVIAYYVNNLMSNTAMYPSFQPFYSPQETTKGNFINATDDEIINYRANFVTDLVTSIIRKSYTRSVLFPYISQDLAPGIVLDEDRWTDMWSNYNTTIGGGSGFSPYLIRYAGTAILAYASPNSYEAYIILNSLSLVVCGLAILVVTFDAIKQRPSGSTTSIVGYLEVLLATAVACISLSYTIVIKTIGPPFCVNGAIRNILFGLVGVVTCLPLATFVFLHIFSWFRPREYALGHPIVKLFIHTSNSRNHEFTWFRFMVKMILFYSALLVLFFALIFQK</sequence>
<proteinExistence type="predicted"/>
<keyword evidence="2 8" id="KW-0812">Transmembrane</keyword>
<dbReference type="PROSITE" id="PS50297">
    <property type="entry name" value="ANK_REP_REGION"/>
    <property type="match status" value="2"/>
</dbReference>
<evidence type="ECO:0000259" key="9">
    <source>
        <dbReference type="Pfam" id="PF13962"/>
    </source>
</evidence>
<keyword evidence="11" id="KW-1185">Reference proteome</keyword>
<feature type="repeat" description="ANK" evidence="7">
    <location>
        <begin position="70"/>
        <end position="102"/>
    </location>
</feature>
<evidence type="ECO:0000256" key="4">
    <source>
        <dbReference type="ARBA" id="ARBA00022989"/>
    </source>
</evidence>
<keyword evidence="3" id="KW-0677">Repeat</keyword>
<dbReference type="Pfam" id="PF00023">
    <property type="entry name" value="Ank"/>
    <property type="match status" value="1"/>
</dbReference>
<organism evidence="10 11">
    <name type="scientific">Papaver atlanticum</name>
    <dbReference type="NCBI Taxonomy" id="357466"/>
    <lineage>
        <taxon>Eukaryota</taxon>
        <taxon>Viridiplantae</taxon>
        <taxon>Streptophyta</taxon>
        <taxon>Embryophyta</taxon>
        <taxon>Tracheophyta</taxon>
        <taxon>Spermatophyta</taxon>
        <taxon>Magnoliopsida</taxon>
        <taxon>Ranunculales</taxon>
        <taxon>Papaveraceae</taxon>
        <taxon>Papaveroideae</taxon>
        <taxon>Papaver</taxon>
    </lineage>
</organism>
<comment type="caution">
    <text evidence="10">The sequence shown here is derived from an EMBL/GenBank/DDBJ whole genome shotgun (WGS) entry which is preliminary data.</text>
</comment>
<evidence type="ECO:0000256" key="5">
    <source>
        <dbReference type="ARBA" id="ARBA00023043"/>
    </source>
</evidence>
<dbReference type="Proteomes" id="UP001202328">
    <property type="component" value="Unassembled WGS sequence"/>
</dbReference>
<keyword evidence="5 7" id="KW-0040">ANK repeat</keyword>
<dbReference type="InterPro" id="IPR036770">
    <property type="entry name" value="Ankyrin_rpt-contain_sf"/>
</dbReference>
<keyword evidence="4 8" id="KW-1133">Transmembrane helix</keyword>
<reference evidence="10" key="1">
    <citation type="submission" date="2022-04" db="EMBL/GenBank/DDBJ databases">
        <title>A functionally conserved STORR gene fusion in Papaver species that diverged 16.8 million years ago.</title>
        <authorList>
            <person name="Catania T."/>
        </authorList>
    </citation>
    <scope>NUCLEOTIDE SEQUENCE</scope>
    <source>
        <strain evidence="10">S-188037</strain>
    </source>
</reference>
<dbReference type="EMBL" id="JAJJMB010009601">
    <property type="protein sequence ID" value="KAI3912852.1"/>
    <property type="molecule type" value="Genomic_DNA"/>
</dbReference>
<feature type="transmembrane region" description="Helical" evidence="8">
    <location>
        <begin position="427"/>
        <end position="450"/>
    </location>
</feature>
<feature type="repeat" description="ANK" evidence="7">
    <location>
        <begin position="104"/>
        <end position="127"/>
    </location>
</feature>
<gene>
    <name evidence="10" type="ORF">MKW98_012794</name>
</gene>
<dbReference type="AlphaFoldDB" id="A0AAD4XHD1"/>
<feature type="transmembrane region" description="Helical" evidence="8">
    <location>
        <begin position="462"/>
        <end position="481"/>
    </location>
</feature>
<dbReference type="Gene3D" id="1.25.40.20">
    <property type="entry name" value="Ankyrin repeat-containing domain"/>
    <property type="match status" value="1"/>
</dbReference>
<dbReference type="SUPFAM" id="SSF48403">
    <property type="entry name" value="Ankyrin repeat"/>
    <property type="match status" value="1"/>
</dbReference>
<feature type="transmembrane region" description="Helical" evidence="8">
    <location>
        <begin position="266"/>
        <end position="283"/>
    </location>
</feature>
<dbReference type="PANTHER" id="PTHR24186">
    <property type="entry name" value="PROTEIN PHOSPHATASE 1 REGULATORY SUBUNIT"/>
    <property type="match status" value="1"/>
</dbReference>
<evidence type="ECO:0000313" key="10">
    <source>
        <dbReference type="EMBL" id="KAI3912852.1"/>
    </source>
</evidence>
<feature type="domain" description="PGG" evidence="9">
    <location>
        <begin position="258"/>
        <end position="308"/>
    </location>
</feature>
<accession>A0AAD4XHD1</accession>
<keyword evidence="6 8" id="KW-0472">Membrane</keyword>
<dbReference type="SMART" id="SM00248">
    <property type="entry name" value="ANK"/>
    <property type="match status" value="5"/>
</dbReference>
<feature type="transmembrane region" description="Helical" evidence="8">
    <location>
        <begin position="501"/>
        <end position="523"/>
    </location>
</feature>
<dbReference type="Pfam" id="PF13962">
    <property type="entry name" value="PGG"/>
    <property type="match status" value="1"/>
</dbReference>
<name>A0AAD4XHD1_9MAGN</name>
<evidence type="ECO:0000313" key="11">
    <source>
        <dbReference type="Proteomes" id="UP001202328"/>
    </source>
</evidence>
<evidence type="ECO:0000256" key="6">
    <source>
        <dbReference type="ARBA" id="ARBA00023136"/>
    </source>
</evidence>
<evidence type="ECO:0000256" key="7">
    <source>
        <dbReference type="PROSITE-ProRule" id="PRU00023"/>
    </source>
</evidence>
<dbReference type="PROSITE" id="PS50088">
    <property type="entry name" value="ANK_REPEAT"/>
    <property type="match status" value="2"/>
</dbReference>
<evidence type="ECO:0000256" key="2">
    <source>
        <dbReference type="ARBA" id="ARBA00022692"/>
    </source>
</evidence>
<evidence type="ECO:0000256" key="1">
    <source>
        <dbReference type="ARBA" id="ARBA00004141"/>
    </source>
</evidence>
<dbReference type="InterPro" id="IPR026961">
    <property type="entry name" value="PGG_dom"/>
</dbReference>
<dbReference type="GO" id="GO:0005886">
    <property type="term" value="C:plasma membrane"/>
    <property type="evidence" value="ECO:0007669"/>
    <property type="project" value="TreeGrafter"/>
</dbReference>
<evidence type="ECO:0000256" key="3">
    <source>
        <dbReference type="ARBA" id="ARBA00022737"/>
    </source>
</evidence>
<feature type="transmembrane region" description="Helical" evidence="8">
    <location>
        <begin position="557"/>
        <end position="577"/>
    </location>
</feature>
<dbReference type="PANTHER" id="PTHR24186:SF37">
    <property type="entry name" value="PGG DOMAIN-CONTAINING PROTEIN"/>
    <property type="match status" value="1"/>
</dbReference>
<dbReference type="Pfam" id="PF12796">
    <property type="entry name" value="Ank_2"/>
    <property type="match status" value="2"/>
</dbReference>
<dbReference type="InterPro" id="IPR002110">
    <property type="entry name" value="Ankyrin_rpt"/>
</dbReference>
<evidence type="ECO:0000256" key="8">
    <source>
        <dbReference type="SAM" id="Phobius"/>
    </source>
</evidence>
<comment type="subcellular location">
    <subcellularLocation>
        <location evidence="1">Membrane</location>
        <topology evidence="1">Multi-pass membrane protein</topology>
    </subcellularLocation>
</comment>
<protein>
    <recommendedName>
        <fullName evidence="9">PGG domain-containing protein</fullName>
    </recommendedName>
</protein>